<dbReference type="EMBL" id="JAGSMN010000141">
    <property type="protein sequence ID" value="MBR7672846.1"/>
    <property type="molecule type" value="Genomic_DNA"/>
</dbReference>
<evidence type="ECO:0000313" key="2">
    <source>
        <dbReference type="EMBL" id="MBR7672846.1"/>
    </source>
</evidence>
<feature type="region of interest" description="Disordered" evidence="1">
    <location>
        <begin position="328"/>
        <end position="349"/>
    </location>
</feature>
<feature type="compositionally biased region" description="Gly residues" evidence="1">
    <location>
        <begin position="329"/>
        <end position="345"/>
    </location>
</feature>
<keyword evidence="3" id="KW-1185">Reference proteome</keyword>
<dbReference type="Proteomes" id="UP000675554">
    <property type="component" value="Unassembled WGS sequence"/>
</dbReference>
<keyword evidence="2" id="KW-0547">Nucleotide-binding</keyword>
<feature type="compositionally biased region" description="Low complexity" evidence="1">
    <location>
        <begin position="194"/>
        <end position="203"/>
    </location>
</feature>
<name>A0A8T4IKL4_9ACTN</name>
<keyword evidence="2" id="KW-0347">Helicase</keyword>
<keyword evidence="2" id="KW-0378">Hydrolase</keyword>
<dbReference type="PANTHER" id="PTHR38133:SF1">
    <property type="entry name" value="SLR1429 PROTEIN"/>
    <property type="match status" value="1"/>
</dbReference>
<proteinExistence type="predicted"/>
<feature type="region of interest" description="Disordered" evidence="1">
    <location>
        <begin position="191"/>
        <end position="265"/>
    </location>
</feature>
<dbReference type="GO" id="GO:0004386">
    <property type="term" value="F:helicase activity"/>
    <property type="evidence" value="ECO:0007669"/>
    <property type="project" value="UniProtKB-KW"/>
</dbReference>
<keyword evidence="2" id="KW-0067">ATP-binding</keyword>
<accession>A0A8T4IKL4</accession>
<evidence type="ECO:0000313" key="3">
    <source>
        <dbReference type="Proteomes" id="UP000675554"/>
    </source>
</evidence>
<feature type="compositionally biased region" description="Pro residues" evidence="1">
    <location>
        <begin position="240"/>
        <end position="249"/>
    </location>
</feature>
<organism evidence="2 3">
    <name type="scientific">Streptomyces daliensis</name>
    <dbReference type="NCBI Taxonomy" id="299421"/>
    <lineage>
        <taxon>Bacteria</taxon>
        <taxon>Bacillati</taxon>
        <taxon>Actinomycetota</taxon>
        <taxon>Actinomycetes</taxon>
        <taxon>Kitasatosporales</taxon>
        <taxon>Streptomycetaceae</taxon>
        <taxon>Streptomyces</taxon>
    </lineage>
</organism>
<reference evidence="2" key="1">
    <citation type="submission" date="2021-04" db="EMBL/GenBank/DDBJ databases">
        <title>Sequencing of actinobacteria type strains.</title>
        <authorList>
            <person name="Nguyen G.-S."/>
            <person name="Wentzel A."/>
        </authorList>
    </citation>
    <scope>NUCLEOTIDE SEQUENCE</scope>
    <source>
        <strain evidence="2">DSM 42095</strain>
    </source>
</reference>
<evidence type="ECO:0000256" key="1">
    <source>
        <dbReference type="SAM" id="MobiDB-lite"/>
    </source>
</evidence>
<sequence length="474" mass="50007">MTGTGASADDERTFDALPPAQGRGFARTWWGLRWLKALEDTALDNQQLKRGRGYARQGAVGAVSVRPGRITAVVRDRDGTPHRADVLLQELSEAQWDMLLEVVTGEAGHIAALLDRDMPPHLVEDAADAGVDLLPGIGDLEPQCACEAWDHCLHTSALAYQMARLLDQDPFVLLLLRGRGERALLEQLQERSAARAAGTPRAAHTSHAPHDALRDGPDDGEDGLGGVPADETFALGAILPPLPESPPHVPEAGSPPALDGGTPPAAGLDVAALEFLASDAAERARRMLAEALSPGHAESVPAGPLTQWQDAVRLAAARPAPWIAARLAGGRGDAGSGRTGSGPTGSGRAVRQLEPAVRAWEYGGAAALDVLEESWAPEPGALARARDQLASAWADDDGARPRLRATRNHWTVVGRGAQLRYGRDGRWWPYRREDGAWWPAGGAERDPAAALAVLLAHGGGDGVEDSARDGGEES</sequence>
<gene>
    <name evidence="2" type="ORF">KDA82_07425</name>
</gene>
<protein>
    <submittedName>
        <fullName evidence="2">SWF or SNF family helicase</fullName>
    </submittedName>
</protein>
<dbReference type="PANTHER" id="PTHR38133">
    <property type="entry name" value="SLR1429 PROTEIN"/>
    <property type="match status" value="1"/>
</dbReference>
<dbReference type="AlphaFoldDB" id="A0A8T4IKL4"/>
<comment type="caution">
    <text evidence="2">The sequence shown here is derived from an EMBL/GenBank/DDBJ whole genome shotgun (WGS) entry which is preliminary data.</text>
</comment>
<feature type="compositionally biased region" description="Basic and acidic residues" evidence="1">
    <location>
        <begin position="208"/>
        <end position="217"/>
    </location>
</feature>